<sequence>MSMGMDIELVSMLGRGWKWNGDGGLWTVYEERGLFLWLFVILRPWSYFLCNCYELS</sequence>
<keyword evidence="2" id="KW-1185">Reference proteome</keyword>
<proteinExistence type="predicted"/>
<dbReference type="HOGENOM" id="CLU_3050897_0_0_1"/>
<protein>
    <submittedName>
        <fullName evidence="1">Uncharacterized protein</fullName>
    </submittedName>
</protein>
<name>F8N4S8_NEUT8</name>
<accession>F8N4S8</accession>
<organism evidence="1 2">
    <name type="scientific">Neurospora tetrasperma (strain FGSC 2508 / ATCC MYA-4615 / P0657)</name>
    <dbReference type="NCBI Taxonomy" id="510951"/>
    <lineage>
        <taxon>Eukaryota</taxon>
        <taxon>Fungi</taxon>
        <taxon>Dikarya</taxon>
        <taxon>Ascomycota</taxon>
        <taxon>Pezizomycotina</taxon>
        <taxon>Sordariomycetes</taxon>
        <taxon>Sordariomycetidae</taxon>
        <taxon>Sordariales</taxon>
        <taxon>Sordariaceae</taxon>
        <taxon>Neurospora</taxon>
    </lineage>
</organism>
<reference evidence="2" key="1">
    <citation type="journal article" date="2011" name="Genetics">
        <title>Massive changes in genome architecture accompany the transition to self-fertility in the filamentous fungus Neurospora tetrasperma.</title>
        <authorList>
            <person name="Ellison C.E."/>
            <person name="Stajich J.E."/>
            <person name="Jacobson D.J."/>
            <person name="Natvig D.O."/>
            <person name="Lapidus A."/>
            <person name="Foster B."/>
            <person name="Aerts A."/>
            <person name="Riley R."/>
            <person name="Lindquist E.A."/>
            <person name="Grigoriev I.V."/>
            <person name="Taylor J.W."/>
        </authorList>
    </citation>
    <scope>NUCLEOTIDE SEQUENCE [LARGE SCALE GENOMIC DNA]</scope>
    <source>
        <strain evidence="2">FGSC 2508 / P0657</strain>
    </source>
</reference>
<evidence type="ECO:0000313" key="2">
    <source>
        <dbReference type="Proteomes" id="UP000008065"/>
    </source>
</evidence>
<dbReference type="EMBL" id="GL891382">
    <property type="protein sequence ID" value="EGO51915.1"/>
    <property type="molecule type" value="Genomic_DNA"/>
</dbReference>
<gene>
    <name evidence="1" type="ORF">NEUTE1DRAFT_118575</name>
</gene>
<dbReference type="KEGG" id="nte:NEUTE1DRAFT118575"/>
<evidence type="ECO:0000313" key="1">
    <source>
        <dbReference type="EMBL" id="EGO51915.1"/>
    </source>
</evidence>
<dbReference type="Proteomes" id="UP000008065">
    <property type="component" value="Unassembled WGS sequence"/>
</dbReference>
<dbReference type="AlphaFoldDB" id="F8N4S8"/>
<dbReference type="VEuPathDB" id="FungiDB:NEUTE1DRAFT_118575"/>
<dbReference type="GeneID" id="20823600"/>
<dbReference type="RefSeq" id="XP_009855558.1">
    <property type="nucleotide sequence ID" value="XM_009857256.1"/>
</dbReference>